<evidence type="ECO:0000256" key="5">
    <source>
        <dbReference type="ARBA" id="ARBA00009207"/>
    </source>
</evidence>
<name>A0ABN7SX31_OIKDI</name>
<dbReference type="InterPro" id="IPR036265">
    <property type="entry name" value="HIT-like_sf"/>
</dbReference>
<accession>A0ABN7SX31</accession>
<keyword evidence="8" id="KW-0963">Cytoplasm</keyword>
<keyword evidence="12" id="KW-0547">Nucleotide-binding</keyword>
<evidence type="ECO:0000256" key="6">
    <source>
        <dbReference type="ARBA" id="ARBA00012507"/>
    </source>
</evidence>
<keyword evidence="18" id="KW-1185">Reference proteome</keyword>
<evidence type="ECO:0000256" key="4">
    <source>
        <dbReference type="ARBA" id="ARBA00006451"/>
    </source>
</evidence>
<keyword evidence="9" id="KW-0344">Guanine-nucleotide releasing factor</keyword>
<evidence type="ECO:0000256" key="14">
    <source>
        <dbReference type="SAM" id="MobiDB-lite"/>
    </source>
</evidence>
<dbReference type="Pfam" id="PF26216">
    <property type="entry name" value="GDPGP1_C"/>
    <property type="match status" value="2"/>
</dbReference>
<feature type="compositionally biased region" description="Basic and acidic residues" evidence="14">
    <location>
        <begin position="204"/>
        <end position="222"/>
    </location>
</feature>
<sequence>MAEVEQLRKSLDQFCSLKIDDSNTENIPDDLQVVIDKISSNGDMPFELEWSQVSRIIRQRILYCVAFMSEKRKYEGPLEEYENTLKIILKRIEIFVMDEPPFTIQRVCELLVAPDKHYKNTDKYMRALQKNLLVVSGWRKFAEEEVPDTEPEKESCQEEESQAEPDSTSEPSTPAPHRAVSITHDVSYPEETAAENASPDSTTIEEKPEERSFLERPKKKLADDEDEDAFDQLVKSNASPSRKVALGTSKIQINVGADFAKDVKAEAEASPEQPVPDLENVPQEEATAKDIKEEGGEPEEKSTETMVVGEAGDAPANSVMKESSEAIPMEDVKEEEVTEEKERKRKRPSLSEEKQEEKDLDELEQPATPQKMTGALAFEYTNKDLCVAKIDQLWEDQWKRVESDGLLRYEQPRENPNCNLVQSKEGFEFAFQYLLNRGSKRRARVQFSSVNEPFSNERFHFGKINSSEILFTLKPIHRPDSSATAIANVSPIEWGHFLLVPNLEKNLMQKITREAMVLAFETFFLVGKKHFRMMYNSLLGWASVNHLHFHCYEFDEQLVLDNLKLVLLCADVFKTNPSYPLPAFVLKFDKSTYEYVAIKVTHITDLLHSRKVAHNMVITAGRCYIFPRKNADTSVVSQCVDPACVELSGQFPCKAEEEWKNLTPGKAVEMIRSVRIEADVFSRVEQDIVELSLAQNAFIYSAVDFVTEREEEPLVDFGLVRLSPLDERLIQSFDAADKAGVMRYSQEKGCNPMRELKTSKGLSIVAEFNHHRGFNKRARVEVPTINQPFDREKFNFNKIAPNEILFRFRSSLNGRGIGDHLAIVNISPINWCHCLYVIEPEKCLPQRITMEAVRVGFDLMRMTRAKGFRVMFNSLWAWASVNHLHLHSMLVDKPFGMDTCPSLSWGSSETSRVRKLADCSHLPGYVFNFPVRNSDDQEEILEEIVKEFDQAIEFFHENEIPYNCTWARGTDTGEQEKNADYIRLFLWPRASAAGWEPHPAFDNACAELEGFLPIKVKEEFDALTGDSAEALIHRAKLDEKTTILVEEFMKKL</sequence>
<dbReference type="InterPro" id="IPR015267">
    <property type="entry name" value="PPP4R2"/>
</dbReference>
<evidence type="ECO:0000256" key="3">
    <source>
        <dbReference type="ARBA" id="ARBA00004496"/>
    </source>
</evidence>
<evidence type="ECO:0000256" key="10">
    <source>
        <dbReference type="ARBA" id="ARBA00022679"/>
    </source>
</evidence>
<evidence type="ECO:0000256" key="1">
    <source>
        <dbReference type="ARBA" id="ARBA00000063"/>
    </source>
</evidence>
<dbReference type="Pfam" id="PF09184">
    <property type="entry name" value="PPP4R2"/>
    <property type="match status" value="1"/>
</dbReference>
<dbReference type="PANTHER" id="PTHR20884:SF8">
    <property type="entry name" value="GDP-D-GLUCOSE PHOSPHORYLASE 1"/>
    <property type="match status" value="1"/>
</dbReference>
<evidence type="ECO:0000256" key="13">
    <source>
        <dbReference type="ARBA" id="ARBA00022801"/>
    </source>
</evidence>
<dbReference type="PANTHER" id="PTHR20884">
    <property type="entry name" value="GDP-D-GLUCOSE PHOSPHORYLASE 1"/>
    <property type="match status" value="1"/>
</dbReference>
<evidence type="ECO:0000259" key="16">
    <source>
        <dbReference type="Pfam" id="PF26217"/>
    </source>
</evidence>
<evidence type="ECO:0000313" key="18">
    <source>
        <dbReference type="Proteomes" id="UP001158576"/>
    </source>
</evidence>
<evidence type="ECO:0000259" key="15">
    <source>
        <dbReference type="Pfam" id="PF26216"/>
    </source>
</evidence>
<feature type="region of interest" description="Disordered" evidence="14">
    <location>
        <begin position="144"/>
        <end position="177"/>
    </location>
</feature>
<feature type="region of interest" description="Disordered" evidence="14">
    <location>
        <begin position="191"/>
        <end position="367"/>
    </location>
</feature>
<feature type="domain" description="GDPGP1-like C-terminal" evidence="15">
    <location>
        <begin position="928"/>
        <end position="1041"/>
    </location>
</feature>
<evidence type="ECO:0000256" key="8">
    <source>
        <dbReference type="ARBA" id="ARBA00022490"/>
    </source>
</evidence>
<proteinExistence type="inferred from homology"/>
<feature type="compositionally biased region" description="Basic and acidic residues" evidence="14">
    <location>
        <begin position="286"/>
        <end position="303"/>
    </location>
</feature>
<comment type="similarity">
    <text evidence="4">Belongs to the GDPGP1 family.</text>
</comment>
<dbReference type="InterPro" id="IPR058865">
    <property type="entry name" value="GDPGP1_C"/>
</dbReference>
<comment type="function">
    <text evidence="2">Specific and highly efficient GDP-D-glucose phosphorylase regulating the levels of GDP-D-glucose in cells.</text>
</comment>
<feature type="domain" description="GDPGP1-like N-terminal" evidence="16">
    <location>
        <begin position="390"/>
        <end position="552"/>
    </location>
</feature>
<evidence type="ECO:0000256" key="9">
    <source>
        <dbReference type="ARBA" id="ARBA00022658"/>
    </source>
</evidence>
<keyword evidence="13" id="KW-0378">Hydrolase</keyword>
<keyword evidence="10" id="KW-0808">Transferase</keyword>
<dbReference type="InterPro" id="IPR058866">
    <property type="entry name" value="GDPGP1_N"/>
</dbReference>
<feature type="domain" description="GDPGP1-like N-terminal" evidence="16">
    <location>
        <begin position="725"/>
        <end position="888"/>
    </location>
</feature>
<feature type="domain" description="GDPGP1-like C-terminal" evidence="15">
    <location>
        <begin position="578"/>
        <end position="691"/>
    </location>
</feature>
<evidence type="ECO:0000313" key="17">
    <source>
        <dbReference type="EMBL" id="CAG5105979.1"/>
    </source>
</evidence>
<comment type="catalytic activity">
    <reaction evidence="1">
        <text>GDP-alpha-D-glucose + phosphate = alpha-D-glucose 1-phosphate + GDP + H(+)</text>
        <dbReference type="Rhea" id="RHEA:30387"/>
        <dbReference type="ChEBI" id="CHEBI:15378"/>
        <dbReference type="ChEBI" id="CHEBI:43474"/>
        <dbReference type="ChEBI" id="CHEBI:58189"/>
        <dbReference type="ChEBI" id="CHEBI:58601"/>
        <dbReference type="ChEBI" id="CHEBI:62230"/>
        <dbReference type="EC" id="2.7.7.78"/>
    </reaction>
</comment>
<gene>
    <name evidence="17" type="ORF">OKIOD_LOCUS11390</name>
</gene>
<dbReference type="Proteomes" id="UP001158576">
    <property type="component" value="Chromosome 1"/>
</dbReference>
<dbReference type="InterPro" id="IPR026506">
    <property type="entry name" value="GDPGP"/>
</dbReference>
<dbReference type="EC" id="2.7.7.78" evidence="6"/>
<evidence type="ECO:0000256" key="12">
    <source>
        <dbReference type="ARBA" id="ARBA00022741"/>
    </source>
</evidence>
<comment type="subcellular location">
    <subcellularLocation>
        <location evidence="3">Cytoplasm</location>
    </subcellularLocation>
</comment>
<comment type="similarity">
    <text evidence="5">Belongs to the PPP4R2 family.</text>
</comment>
<dbReference type="EMBL" id="OU015566">
    <property type="protein sequence ID" value="CAG5105979.1"/>
    <property type="molecule type" value="Genomic_DNA"/>
</dbReference>
<dbReference type="SUPFAM" id="SSF54197">
    <property type="entry name" value="HIT-like"/>
    <property type="match status" value="1"/>
</dbReference>
<evidence type="ECO:0000256" key="2">
    <source>
        <dbReference type="ARBA" id="ARBA00003049"/>
    </source>
</evidence>
<evidence type="ECO:0000256" key="11">
    <source>
        <dbReference type="ARBA" id="ARBA00022695"/>
    </source>
</evidence>
<dbReference type="Pfam" id="PF26217">
    <property type="entry name" value="GDPGP1_N"/>
    <property type="match status" value="2"/>
</dbReference>
<organism evidence="17 18">
    <name type="scientific">Oikopleura dioica</name>
    <name type="common">Tunicate</name>
    <dbReference type="NCBI Taxonomy" id="34765"/>
    <lineage>
        <taxon>Eukaryota</taxon>
        <taxon>Metazoa</taxon>
        <taxon>Chordata</taxon>
        <taxon>Tunicata</taxon>
        <taxon>Appendicularia</taxon>
        <taxon>Copelata</taxon>
        <taxon>Oikopleuridae</taxon>
        <taxon>Oikopleura</taxon>
    </lineage>
</organism>
<evidence type="ECO:0000256" key="7">
    <source>
        <dbReference type="ARBA" id="ARBA00018857"/>
    </source>
</evidence>
<protein>
    <recommendedName>
        <fullName evidence="7">GDP-D-glucose phosphorylase 1</fullName>
        <ecNumber evidence="6">2.7.7.78</ecNumber>
    </recommendedName>
</protein>
<keyword evidence="11" id="KW-0548">Nucleotidyltransferase</keyword>
<reference evidence="17 18" key="1">
    <citation type="submission" date="2021-04" db="EMBL/GenBank/DDBJ databases">
        <authorList>
            <person name="Bliznina A."/>
        </authorList>
    </citation>
    <scope>NUCLEOTIDE SEQUENCE [LARGE SCALE GENOMIC DNA]</scope>
</reference>